<gene>
    <name evidence="3" type="ORF">MJG50_05580</name>
</gene>
<keyword evidence="2" id="KW-1133">Transmembrane helix</keyword>
<protein>
    <recommendedName>
        <fullName evidence="5">GerMN domain-containing protein</fullName>
    </recommendedName>
</protein>
<feature type="region of interest" description="Disordered" evidence="1">
    <location>
        <begin position="100"/>
        <end position="119"/>
    </location>
</feature>
<keyword evidence="4" id="KW-1185">Reference proteome</keyword>
<name>A0AAW5E5B6_9BACI</name>
<proteinExistence type="predicted"/>
<dbReference type="EMBL" id="JAKTTI010000005">
    <property type="protein sequence ID" value="MCH1624790.1"/>
    <property type="molecule type" value="Genomic_DNA"/>
</dbReference>
<feature type="transmembrane region" description="Helical" evidence="2">
    <location>
        <begin position="47"/>
        <end position="69"/>
    </location>
</feature>
<dbReference type="AlphaFoldDB" id="A0AAW5E5B6"/>
<accession>A0AAW5E5B6</accession>
<evidence type="ECO:0000256" key="1">
    <source>
        <dbReference type="SAM" id="MobiDB-lite"/>
    </source>
</evidence>
<sequence length="416" mass="47217">MMRKSEWNDDQLEQLLTQMPQIKDSQNPHEIYQNISYKIKKTKKKRWIVPSLATAAVALLLLLLVPPLMNDQTRDIASENDTADQSAELEEAKTMIQKDENIEISKKMDSGEDKDNKSEAKIAKYSEEQQEYVVRHIEEDETLLTYGVTLEEVSFPTIVSIIVKSDGNNIIEQFEKHIPQFNELIRTHITWGIDEFPTRYFSDFTEVTSPAGTKIIRIDIPSELETGSFTSAESFSFNIALNSFNLLGADYEQVEFFQSDKQGIARGQTGIIEDSIEVQKGNKKAYLYYKKEGSDYKVLAQTFNSFETIQDAIERMKGQQEGEWQQEGDYYHATIPDSASIKEINPEGSSLEIVFDENANLGNNDTCILMLDAIMMTAKEFGYETVTFNGGIEQIGDVTFGKPEPVPLAPNPIKFK</sequence>
<evidence type="ECO:0000313" key="4">
    <source>
        <dbReference type="Proteomes" id="UP001431131"/>
    </source>
</evidence>
<keyword evidence="2" id="KW-0472">Membrane</keyword>
<reference evidence="3" key="1">
    <citation type="submission" date="2022-02" db="EMBL/GenBank/DDBJ databases">
        <title>Fredinandcohnia quinoae sp. nov. isolated from Chenopodium quinoa seeds.</title>
        <authorList>
            <person name="Saati-Santamaria Z."/>
            <person name="Flores-Felix J.D."/>
            <person name="Igual J.M."/>
            <person name="Velazquez E."/>
            <person name="Garcia-Fraile P."/>
            <person name="Martinez-Molina E."/>
        </authorList>
    </citation>
    <scope>NUCLEOTIDE SEQUENCE</scope>
    <source>
        <strain evidence="3">SECRCQ15</strain>
    </source>
</reference>
<evidence type="ECO:0008006" key="5">
    <source>
        <dbReference type="Google" id="ProtNLM"/>
    </source>
</evidence>
<evidence type="ECO:0000256" key="2">
    <source>
        <dbReference type="SAM" id="Phobius"/>
    </source>
</evidence>
<dbReference type="Proteomes" id="UP001431131">
    <property type="component" value="Unassembled WGS sequence"/>
</dbReference>
<evidence type="ECO:0000313" key="3">
    <source>
        <dbReference type="EMBL" id="MCH1624790.1"/>
    </source>
</evidence>
<comment type="caution">
    <text evidence="3">The sequence shown here is derived from an EMBL/GenBank/DDBJ whole genome shotgun (WGS) entry which is preliminary data.</text>
</comment>
<organism evidence="3 4">
    <name type="scientific">Fredinandcohnia quinoae</name>
    <dbReference type="NCBI Taxonomy" id="2918902"/>
    <lineage>
        <taxon>Bacteria</taxon>
        <taxon>Bacillati</taxon>
        <taxon>Bacillota</taxon>
        <taxon>Bacilli</taxon>
        <taxon>Bacillales</taxon>
        <taxon>Bacillaceae</taxon>
        <taxon>Fredinandcohnia</taxon>
    </lineage>
</organism>
<keyword evidence="2" id="KW-0812">Transmembrane</keyword>